<dbReference type="EMBL" id="AZHB01000034">
    <property type="protein sequence ID" value="OAA53534.1"/>
    <property type="molecule type" value="Genomic_DNA"/>
</dbReference>
<feature type="compositionally biased region" description="Low complexity" evidence="8">
    <location>
        <begin position="759"/>
        <end position="768"/>
    </location>
</feature>
<evidence type="ECO:0000256" key="7">
    <source>
        <dbReference type="SAM" id="Coils"/>
    </source>
</evidence>
<accession>A0A167LUT0</accession>
<feature type="compositionally biased region" description="Low complexity" evidence="8">
    <location>
        <begin position="730"/>
        <end position="744"/>
    </location>
</feature>
<dbReference type="GO" id="GO:0003777">
    <property type="term" value="F:microtubule motor activity"/>
    <property type="evidence" value="ECO:0007669"/>
    <property type="project" value="InterPro"/>
</dbReference>
<keyword evidence="11" id="KW-1185">Reference proteome</keyword>
<dbReference type="InterPro" id="IPR027640">
    <property type="entry name" value="Kinesin-like_fam"/>
</dbReference>
<comment type="caution">
    <text evidence="10">The sequence shown here is derived from an EMBL/GenBank/DDBJ whole genome shotgun (WGS) entry which is preliminary data.</text>
</comment>
<evidence type="ECO:0000313" key="11">
    <source>
        <dbReference type="Proteomes" id="UP000076744"/>
    </source>
</evidence>
<keyword evidence="7" id="KW-0175">Coiled coil</keyword>
<evidence type="ECO:0000256" key="8">
    <source>
        <dbReference type="SAM" id="MobiDB-lite"/>
    </source>
</evidence>
<feature type="compositionally biased region" description="Basic residues" evidence="8">
    <location>
        <begin position="769"/>
        <end position="778"/>
    </location>
</feature>
<evidence type="ECO:0000259" key="9">
    <source>
        <dbReference type="PROSITE" id="PS50067"/>
    </source>
</evidence>
<keyword evidence="2 5" id="KW-0547">Nucleotide-binding</keyword>
<proteinExistence type="inferred from homology"/>
<protein>
    <recommendedName>
        <fullName evidence="6">Kinesin-like protein</fullName>
    </recommendedName>
</protein>
<feature type="region of interest" description="Disordered" evidence="8">
    <location>
        <begin position="712"/>
        <end position="778"/>
    </location>
</feature>
<feature type="region of interest" description="Disordered" evidence="8">
    <location>
        <begin position="533"/>
        <end position="562"/>
    </location>
</feature>
<dbReference type="InterPro" id="IPR027417">
    <property type="entry name" value="P-loop_NTPase"/>
</dbReference>
<dbReference type="GO" id="GO:0008017">
    <property type="term" value="F:microtubule binding"/>
    <property type="evidence" value="ECO:0007669"/>
    <property type="project" value="InterPro"/>
</dbReference>
<dbReference type="STRING" id="1081104.A0A167LUT0"/>
<dbReference type="PRINTS" id="PR00380">
    <property type="entry name" value="KINESINHEAVY"/>
</dbReference>
<dbReference type="InterPro" id="IPR036961">
    <property type="entry name" value="Kinesin_motor_dom_sf"/>
</dbReference>
<evidence type="ECO:0000256" key="5">
    <source>
        <dbReference type="PROSITE-ProRule" id="PRU00283"/>
    </source>
</evidence>
<dbReference type="GO" id="GO:0005524">
    <property type="term" value="F:ATP binding"/>
    <property type="evidence" value="ECO:0007669"/>
    <property type="project" value="UniProtKB-UniRule"/>
</dbReference>
<dbReference type="RefSeq" id="XP_018700485.1">
    <property type="nucleotide sequence ID" value="XM_018852298.1"/>
</dbReference>
<evidence type="ECO:0000256" key="6">
    <source>
        <dbReference type="RuleBase" id="RU000394"/>
    </source>
</evidence>
<name>A0A167LUT0_CORFA</name>
<dbReference type="AlphaFoldDB" id="A0A167LUT0"/>
<dbReference type="GO" id="GO:0005634">
    <property type="term" value="C:nucleus"/>
    <property type="evidence" value="ECO:0007669"/>
    <property type="project" value="TreeGrafter"/>
</dbReference>
<sequence length="778" mass="84237">MDAPAAPRTSQNLFEVYLRLRPPPAGALSTAVAERVLTVETPDGEGDDAPPSHITLNPPSDRRRAIERFGFTQVFAETASQLDVFKSTEIVGMVEGVLAAKGGEGTDAVVATLGVTGSGKTHTILGSKTQRGLTQLAVDVVFRSIGPSMLDAAALPAVIDSLQACDPSESTLVAASPYLETIFADPSQLPRASSRAATPMICRSRLPGLVLPKSPPKKPLDPLYMALTATARGKSSADHRRNMTANSMQGDFSSSIMSHAPRRNLPPLPTALPKEPDVSGILVPCDASAEYVVVVSMYEVHNDRIYDLLTPATKNAATKEFRRRPLLFKSTELSPDRKVVAGLRKVVCATAREALLVLEAGLQERRVTGTGSNSVSSRSHGFFCFEVKKRHGGRRPGPWGGSKLTVVDLAGSERAREAKTAGATLVEAGKINESLMYLGQCLQTQSELGTSTKPNVVPYRQCKLTELLFSNSFPSHTSPHMPRRNPQKGVMIVTADPAGDFNATSQILRYSALAREVTVPRIPSITATILANAPASTSGPRSVSPTQHHFQRPFVPAGGNSSYRNYTPVDERATMEIAALEIARLSDEIDQLRAETDAHMEARFTAEAHLLSMEDRLIDLEAAIRDECAAEFEQTLMLELARFKTSLALEQERSEEHWDRKVDLLERGLDSSARDDGSGGGDEYNKENVLVEDLSQEVERLRRENAVLKRELAGRSPTKRKPLEEREDFSPAPESAAASHAVSSLGKKLERMRVNADASPRSSSGGSPKKVRRTAKGT</sequence>
<feature type="coiled-coil region" evidence="7">
    <location>
        <begin position="575"/>
        <end position="602"/>
    </location>
</feature>
<dbReference type="InterPro" id="IPR019821">
    <property type="entry name" value="Kinesin_motor_CS"/>
</dbReference>
<dbReference type="PANTHER" id="PTHR24115:SF1008">
    <property type="entry name" value="KINESIN-LIKE PROTEIN SUBITO"/>
    <property type="match status" value="1"/>
</dbReference>
<gene>
    <name evidence="10" type="ORF">ISF_08695</name>
</gene>
<dbReference type="PROSITE" id="PS00411">
    <property type="entry name" value="KINESIN_MOTOR_1"/>
    <property type="match status" value="1"/>
</dbReference>
<dbReference type="GO" id="GO:0005871">
    <property type="term" value="C:kinesin complex"/>
    <property type="evidence" value="ECO:0007669"/>
    <property type="project" value="TreeGrafter"/>
</dbReference>
<evidence type="ECO:0000256" key="3">
    <source>
        <dbReference type="ARBA" id="ARBA00022840"/>
    </source>
</evidence>
<dbReference type="FunFam" id="3.40.850.10:FF:000091">
    <property type="entry name" value="Kinesin family protein"/>
    <property type="match status" value="1"/>
</dbReference>
<feature type="domain" description="Kinesin motor" evidence="9">
    <location>
        <begin position="13"/>
        <end position="517"/>
    </location>
</feature>
<dbReference type="PANTHER" id="PTHR24115">
    <property type="entry name" value="KINESIN-RELATED"/>
    <property type="match status" value="1"/>
</dbReference>
<dbReference type="OrthoDB" id="123929at2759"/>
<evidence type="ECO:0000256" key="1">
    <source>
        <dbReference type="ARBA" id="ARBA00022701"/>
    </source>
</evidence>
<dbReference type="SMART" id="SM00129">
    <property type="entry name" value="KISc"/>
    <property type="match status" value="1"/>
</dbReference>
<comment type="similarity">
    <text evidence="5 6">Belongs to the TRAFAC class myosin-kinesin ATPase superfamily. Kinesin family.</text>
</comment>
<evidence type="ECO:0000256" key="4">
    <source>
        <dbReference type="ARBA" id="ARBA00023175"/>
    </source>
</evidence>
<keyword evidence="3 5" id="KW-0067">ATP-binding</keyword>
<keyword evidence="4 5" id="KW-0505">Motor protein</keyword>
<dbReference type="Pfam" id="PF00225">
    <property type="entry name" value="Kinesin"/>
    <property type="match status" value="1"/>
</dbReference>
<dbReference type="GO" id="GO:0007018">
    <property type="term" value="P:microtubule-based movement"/>
    <property type="evidence" value="ECO:0007669"/>
    <property type="project" value="InterPro"/>
</dbReference>
<feature type="compositionally biased region" description="Polar residues" evidence="8">
    <location>
        <begin position="533"/>
        <end position="548"/>
    </location>
</feature>
<dbReference type="GO" id="GO:0016887">
    <property type="term" value="F:ATP hydrolysis activity"/>
    <property type="evidence" value="ECO:0007669"/>
    <property type="project" value="TreeGrafter"/>
</dbReference>
<reference evidence="10 11" key="1">
    <citation type="journal article" date="2016" name="Genome Biol. Evol.">
        <title>Divergent and convergent evolution of fungal pathogenicity.</title>
        <authorList>
            <person name="Shang Y."/>
            <person name="Xiao G."/>
            <person name="Zheng P."/>
            <person name="Cen K."/>
            <person name="Zhan S."/>
            <person name="Wang C."/>
        </authorList>
    </citation>
    <scope>NUCLEOTIDE SEQUENCE [LARGE SCALE GENOMIC DNA]</scope>
    <source>
        <strain evidence="10 11">ARSEF 2679</strain>
    </source>
</reference>
<evidence type="ECO:0000313" key="10">
    <source>
        <dbReference type="EMBL" id="OAA53534.1"/>
    </source>
</evidence>
<evidence type="ECO:0000256" key="2">
    <source>
        <dbReference type="ARBA" id="ARBA00022741"/>
    </source>
</evidence>
<dbReference type="SUPFAM" id="SSF52540">
    <property type="entry name" value="P-loop containing nucleoside triphosphate hydrolases"/>
    <property type="match status" value="1"/>
</dbReference>
<keyword evidence="1 6" id="KW-0493">Microtubule</keyword>
<dbReference type="InterPro" id="IPR001752">
    <property type="entry name" value="Kinesin_motor_dom"/>
</dbReference>
<feature type="region of interest" description="Disordered" evidence="8">
    <location>
        <begin position="669"/>
        <end position="690"/>
    </location>
</feature>
<organism evidence="10 11">
    <name type="scientific">Cordyceps fumosorosea (strain ARSEF 2679)</name>
    <name type="common">Isaria fumosorosea</name>
    <dbReference type="NCBI Taxonomy" id="1081104"/>
    <lineage>
        <taxon>Eukaryota</taxon>
        <taxon>Fungi</taxon>
        <taxon>Dikarya</taxon>
        <taxon>Ascomycota</taxon>
        <taxon>Pezizomycotina</taxon>
        <taxon>Sordariomycetes</taxon>
        <taxon>Hypocreomycetidae</taxon>
        <taxon>Hypocreales</taxon>
        <taxon>Cordycipitaceae</taxon>
        <taxon>Cordyceps</taxon>
    </lineage>
</organism>
<dbReference type="PROSITE" id="PS50067">
    <property type="entry name" value="KINESIN_MOTOR_2"/>
    <property type="match status" value="1"/>
</dbReference>
<feature type="binding site" evidence="5">
    <location>
        <begin position="114"/>
        <end position="121"/>
    </location>
    <ligand>
        <name>ATP</name>
        <dbReference type="ChEBI" id="CHEBI:30616"/>
    </ligand>
</feature>
<dbReference type="Gene3D" id="3.40.850.10">
    <property type="entry name" value="Kinesin motor domain"/>
    <property type="match status" value="2"/>
</dbReference>
<dbReference type="GeneID" id="30024987"/>
<dbReference type="GO" id="GO:0005874">
    <property type="term" value="C:microtubule"/>
    <property type="evidence" value="ECO:0007669"/>
    <property type="project" value="UniProtKB-KW"/>
</dbReference>
<dbReference type="Proteomes" id="UP000076744">
    <property type="component" value="Unassembled WGS sequence"/>
</dbReference>